<evidence type="ECO:0000259" key="1">
    <source>
        <dbReference type="PROSITE" id="PS51212"/>
    </source>
</evidence>
<dbReference type="PROSITE" id="PS51212">
    <property type="entry name" value="WSC"/>
    <property type="match status" value="1"/>
</dbReference>
<name>R7VCN8_CAPTE</name>
<dbReference type="HOGENOM" id="CLU_092566_0_0_1"/>
<gene>
    <name evidence="2" type="ORF">CAPTEDRAFT_196674</name>
</gene>
<accession>R7VCN8</accession>
<evidence type="ECO:0000313" key="4">
    <source>
        <dbReference type="Proteomes" id="UP000014760"/>
    </source>
</evidence>
<dbReference type="Pfam" id="PF01822">
    <property type="entry name" value="WSC"/>
    <property type="match status" value="1"/>
</dbReference>
<reference evidence="3" key="3">
    <citation type="submission" date="2015-06" db="UniProtKB">
        <authorList>
            <consortium name="EnsemblMetazoa"/>
        </authorList>
    </citation>
    <scope>IDENTIFICATION</scope>
</reference>
<evidence type="ECO:0000313" key="2">
    <source>
        <dbReference type="EMBL" id="ELU14071.1"/>
    </source>
</evidence>
<feature type="non-terminal residue" evidence="2">
    <location>
        <position position="1"/>
    </location>
</feature>
<dbReference type="EMBL" id="AMQN01018727">
    <property type="status" value="NOT_ANNOTATED_CDS"/>
    <property type="molecule type" value="Genomic_DNA"/>
</dbReference>
<feature type="domain" description="WSC" evidence="1">
    <location>
        <begin position="1"/>
        <end position="93"/>
    </location>
</feature>
<dbReference type="EMBL" id="KB294808">
    <property type="protein sequence ID" value="ELU14071.1"/>
    <property type="molecule type" value="Genomic_DNA"/>
</dbReference>
<proteinExistence type="predicted"/>
<keyword evidence="4" id="KW-1185">Reference proteome</keyword>
<dbReference type="AlphaFoldDB" id="R7VCN8"/>
<protein>
    <recommendedName>
        <fullName evidence="1">WSC domain-containing protein</fullName>
    </recommendedName>
</protein>
<dbReference type="Gene3D" id="2.10.25.10">
    <property type="entry name" value="Laminin"/>
    <property type="match status" value="1"/>
</dbReference>
<evidence type="ECO:0000313" key="3">
    <source>
        <dbReference type="EnsemblMetazoa" id="CapteP196674"/>
    </source>
</evidence>
<dbReference type="SMART" id="SM00321">
    <property type="entry name" value="WSC"/>
    <property type="match status" value="1"/>
</dbReference>
<dbReference type="STRING" id="283909.R7VCN8"/>
<organism evidence="2">
    <name type="scientific">Capitella teleta</name>
    <name type="common">Polychaete worm</name>
    <dbReference type="NCBI Taxonomy" id="283909"/>
    <lineage>
        <taxon>Eukaryota</taxon>
        <taxon>Metazoa</taxon>
        <taxon>Spiralia</taxon>
        <taxon>Lophotrochozoa</taxon>
        <taxon>Annelida</taxon>
        <taxon>Polychaeta</taxon>
        <taxon>Sedentaria</taxon>
        <taxon>Scolecida</taxon>
        <taxon>Capitellidae</taxon>
        <taxon>Capitella</taxon>
    </lineage>
</organism>
<reference evidence="2 4" key="2">
    <citation type="journal article" date="2013" name="Nature">
        <title>Insights into bilaterian evolution from three spiralian genomes.</title>
        <authorList>
            <person name="Simakov O."/>
            <person name="Marletaz F."/>
            <person name="Cho S.J."/>
            <person name="Edsinger-Gonzales E."/>
            <person name="Havlak P."/>
            <person name="Hellsten U."/>
            <person name="Kuo D.H."/>
            <person name="Larsson T."/>
            <person name="Lv J."/>
            <person name="Arendt D."/>
            <person name="Savage R."/>
            <person name="Osoegawa K."/>
            <person name="de Jong P."/>
            <person name="Grimwood J."/>
            <person name="Chapman J.A."/>
            <person name="Shapiro H."/>
            <person name="Aerts A."/>
            <person name="Otillar R.P."/>
            <person name="Terry A.Y."/>
            <person name="Boore J.L."/>
            <person name="Grigoriev I.V."/>
            <person name="Lindberg D.R."/>
            <person name="Seaver E.C."/>
            <person name="Weisblat D.A."/>
            <person name="Putnam N.H."/>
            <person name="Rokhsar D.S."/>
        </authorList>
    </citation>
    <scope>NUCLEOTIDE SEQUENCE</scope>
    <source>
        <strain evidence="2 4">I ESC-2004</strain>
    </source>
</reference>
<dbReference type="OrthoDB" id="4781at2759"/>
<dbReference type="EMBL" id="AMQN01018726">
    <property type="status" value="NOT_ANNOTATED_CDS"/>
    <property type="molecule type" value="Genomic_DNA"/>
</dbReference>
<dbReference type="InterPro" id="IPR002889">
    <property type="entry name" value="WSC_carb-bd"/>
</dbReference>
<reference evidence="4" key="1">
    <citation type="submission" date="2012-12" db="EMBL/GenBank/DDBJ databases">
        <authorList>
            <person name="Hellsten U."/>
            <person name="Grimwood J."/>
            <person name="Chapman J.A."/>
            <person name="Shapiro H."/>
            <person name="Aerts A."/>
            <person name="Otillar R.P."/>
            <person name="Terry A.Y."/>
            <person name="Boore J.L."/>
            <person name="Simakov O."/>
            <person name="Marletaz F."/>
            <person name="Cho S.-J."/>
            <person name="Edsinger-Gonzales E."/>
            <person name="Havlak P."/>
            <person name="Kuo D.-H."/>
            <person name="Larsson T."/>
            <person name="Lv J."/>
            <person name="Arendt D."/>
            <person name="Savage R."/>
            <person name="Osoegawa K."/>
            <person name="de Jong P."/>
            <person name="Lindberg D.R."/>
            <person name="Seaver E.C."/>
            <person name="Weisblat D.A."/>
            <person name="Putnam N.H."/>
            <person name="Grigoriev I.V."/>
            <person name="Rokhsar D.S."/>
        </authorList>
    </citation>
    <scope>NUCLEOTIDE SEQUENCE</scope>
    <source>
        <strain evidence="4">I ESC-2004</strain>
    </source>
</reference>
<dbReference type="EnsemblMetazoa" id="CapteT196674">
    <property type="protein sequence ID" value="CapteP196674"/>
    <property type="gene ID" value="CapteG196674"/>
</dbReference>
<dbReference type="Proteomes" id="UP000014760">
    <property type="component" value="Unassembled WGS sequence"/>
</dbReference>
<sequence length="208" mass="23410">QYIGCFIDTHNRALESRLYKDTTESNSNGRCIRECSLHGFMFAATEIGNECHCGNNYDYHRHGSEPKDCTLGCHDNDKETCGGDWRLQIYSVCPIGKYKGAGEAVIGDKPNCESECHCNELPCFYFNGTCTDGCATGWKGDACNERDCNHDNGGCVHECEEDKDDEWCSCREGFKISTDDWKKCVARKLGCQSSFISLAVFVYNYEKQ</sequence>